<dbReference type="Proteomes" id="UP000033618">
    <property type="component" value="Unassembled WGS sequence"/>
</dbReference>
<evidence type="ECO:0000256" key="1">
    <source>
        <dbReference type="ARBA" id="ARBA00007365"/>
    </source>
</evidence>
<protein>
    <recommendedName>
        <fullName evidence="4">Peptidyl-prolyl cis-trans isomerase</fullName>
        <shortName evidence="4">PPIase</shortName>
        <ecNumber evidence="4">5.2.1.8</ecNumber>
    </recommendedName>
</protein>
<dbReference type="InterPro" id="IPR002130">
    <property type="entry name" value="Cyclophilin-type_PPIase_dom"/>
</dbReference>
<keyword evidence="2 4" id="KW-0697">Rotamase</keyword>
<comment type="function">
    <text evidence="4">PPIases accelerate the folding of proteins. It catalyzes the cis-trans isomerization of proline imidic peptide bonds in oligopeptides.</text>
</comment>
<dbReference type="EMBL" id="LAQU01000043">
    <property type="protein sequence ID" value="KKB61424.1"/>
    <property type="molecule type" value="Genomic_DNA"/>
</dbReference>
<accession>A0A0F5JUV4</accession>
<organism evidence="6 7">
    <name type="scientific">Robbsia andropogonis</name>
    <dbReference type="NCBI Taxonomy" id="28092"/>
    <lineage>
        <taxon>Bacteria</taxon>
        <taxon>Pseudomonadati</taxon>
        <taxon>Pseudomonadota</taxon>
        <taxon>Betaproteobacteria</taxon>
        <taxon>Burkholderiales</taxon>
        <taxon>Burkholderiaceae</taxon>
        <taxon>Robbsia</taxon>
    </lineage>
</organism>
<dbReference type="RefSeq" id="WP_024902408.1">
    <property type="nucleotide sequence ID" value="NZ_CADFGU010000001.1"/>
</dbReference>
<dbReference type="GO" id="GO:0006457">
    <property type="term" value="P:protein folding"/>
    <property type="evidence" value="ECO:0007669"/>
    <property type="project" value="InterPro"/>
</dbReference>
<dbReference type="PANTHER" id="PTHR43246">
    <property type="entry name" value="PEPTIDYL-PROLYL CIS-TRANS ISOMERASE CYP38, CHLOROPLASTIC"/>
    <property type="match status" value="1"/>
</dbReference>
<evidence type="ECO:0000313" key="6">
    <source>
        <dbReference type="EMBL" id="KKB61424.1"/>
    </source>
</evidence>
<dbReference type="OrthoDB" id="9807797at2"/>
<sequence>MMALVISGVTMTSASHAQSPSGTVHPHVLLHTSDGDIQLELFPENAPKTVANFLGYVKEGHYNGLIFHRVIPGFMIQGGGYDVKMKERATHAPIPLEARGGLHNQVGTVAMARTSDPNSATSQFFINTADNSNLDYPRPDGNGYAVFGRVTAGMDVVKRIEATPTTSTGAMQDVPQTPVIIESARIE</sequence>
<comment type="similarity">
    <text evidence="1 4">Belongs to the cyclophilin-type PPIase family.</text>
</comment>
<dbReference type="PRINTS" id="PR00153">
    <property type="entry name" value="CSAPPISMRASE"/>
</dbReference>
<dbReference type="PROSITE" id="PS50072">
    <property type="entry name" value="CSA_PPIASE_2"/>
    <property type="match status" value="1"/>
</dbReference>
<dbReference type="GO" id="GO:0003755">
    <property type="term" value="F:peptidyl-prolyl cis-trans isomerase activity"/>
    <property type="evidence" value="ECO:0007669"/>
    <property type="project" value="UniProtKB-UniRule"/>
</dbReference>
<evidence type="ECO:0000313" key="7">
    <source>
        <dbReference type="Proteomes" id="UP000033618"/>
    </source>
</evidence>
<dbReference type="EC" id="5.2.1.8" evidence="4"/>
<name>A0A0F5JUV4_9BURK</name>
<dbReference type="InterPro" id="IPR020892">
    <property type="entry name" value="Cyclophilin-type_PPIase_CS"/>
</dbReference>
<dbReference type="PATRIC" id="fig|28092.6.peg.5457"/>
<dbReference type="SUPFAM" id="SSF50891">
    <property type="entry name" value="Cyclophilin-like"/>
    <property type="match status" value="1"/>
</dbReference>
<dbReference type="STRING" id="28092.WM40_23230"/>
<dbReference type="Pfam" id="PF00160">
    <property type="entry name" value="Pro_isomerase"/>
    <property type="match status" value="1"/>
</dbReference>
<comment type="caution">
    <text evidence="6">The sequence shown here is derived from an EMBL/GenBank/DDBJ whole genome shotgun (WGS) entry which is preliminary data.</text>
</comment>
<keyword evidence="3 4" id="KW-0413">Isomerase</keyword>
<comment type="catalytic activity">
    <reaction evidence="4">
        <text>[protein]-peptidylproline (omega=180) = [protein]-peptidylproline (omega=0)</text>
        <dbReference type="Rhea" id="RHEA:16237"/>
        <dbReference type="Rhea" id="RHEA-COMP:10747"/>
        <dbReference type="Rhea" id="RHEA-COMP:10748"/>
        <dbReference type="ChEBI" id="CHEBI:83833"/>
        <dbReference type="ChEBI" id="CHEBI:83834"/>
        <dbReference type="EC" id="5.2.1.8"/>
    </reaction>
</comment>
<evidence type="ECO:0000259" key="5">
    <source>
        <dbReference type="PROSITE" id="PS50072"/>
    </source>
</evidence>
<proteinExistence type="inferred from homology"/>
<reference evidence="6 7" key="1">
    <citation type="submission" date="2015-03" db="EMBL/GenBank/DDBJ databases">
        <title>Draft Genome Sequence of Burkholderia andropogonis type strain ICMP2807, isolated from Sorghum bicolor.</title>
        <authorList>
            <person name="Lopes-Santos L."/>
            <person name="Castro D.B."/>
            <person name="Ottoboni L.M."/>
            <person name="Park D."/>
            <person name="Weirc B.S."/>
            <person name="Destefano S.A."/>
        </authorList>
    </citation>
    <scope>NUCLEOTIDE SEQUENCE [LARGE SCALE GENOMIC DNA]</scope>
    <source>
        <strain evidence="6 7">ICMP2807</strain>
    </source>
</reference>
<evidence type="ECO:0000256" key="2">
    <source>
        <dbReference type="ARBA" id="ARBA00023110"/>
    </source>
</evidence>
<evidence type="ECO:0000256" key="4">
    <source>
        <dbReference type="RuleBase" id="RU363019"/>
    </source>
</evidence>
<dbReference type="InterPro" id="IPR044665">
    <property type="entry name" value="E_coli_cyclophilin_A-like"/>
</dbReference>
<feature type="domain" description="PPIase cyclophilin-type" evidence="5">
    <location>
        <begin position="35"/>
        <end position="186"/>
    </location>
</feature>
<dbReference type="PROSITE" id="PS00170">
    <property type="entry name" value="CSA_PPIASE_1"/>
    <property type="match status" value="1"/>
</dbReference>
<evidence type="ECO:0000256" key="3">
    <source>
        <dbReference type="ARBA" id="ARBA00023235"/>
    </source>
</evidence>
<dbReference type="Gene3D" id="2.40.100.10">
    <property type="entry name" value="Cyclophilin-like"/>
    <property type="match status" value="1"/>
</dbReference>
<keyword evidence="7" id="KW-1185">Reference proteome</keyword>
<dbReference type="InterPro" id="IPR029000">
    <property type="entry name" value="Cyclophilin-like_dom_sf"/>
</dbReference>
<dbReference type="AlphaFoldDB" id="A0A0F5JUV4"/>
<gene>
    <name evidence="6" type="ORF">WM40_23230</name>
</gene>